<dbReference type="Pfam" id="PF15275">
    <property type="entry name" value="PEHE"/>
    <property type="match status" value="1"/>
</dbReference>
<dbReference type="InterPro" id="IPR026711">
    <property type="entry name" value="Msl-1"/>
</dbReference>
<feature type="region of interest" description="Disordered" evidence="2">
    <location>
        <begin position="944"/>
        <end position="995"/>
    </location>
</feature>
<feature type="coiled-coil region" evidence="1">
    <location>
        <begin position="131"/>
        <end position="186"/>
    </location>
</feature>
<evidence type="ECO:0000259" key="3">
    <source>
        <dbReference type="PROSITE" id="PS52052"/>
    </source>
</evidence>
<gene>
    <name evidence="4" type="ORF">Ocin01_10884</name>
</gene>
<dbReference type="Proteomes" id="UP000094527">
    <property type="component" value="Unassembled WGS sequence"/>
</dbReference>
<feature type="compositionally biased region" description="Pro residues" evidence="2">
    <location>
        <begin position="1051"/>
        <end position="1062"/>
    </location>
</feature>
<evidence type="ECO:0000256" key="2">
    <source>
        <dbReference type="SAM" id="MobiDB-lite"/>
    </source>
</evidence>
<feature type="region of interest" description="Disordered" evidence="2">
    <location>
        <begin position="1035"/>
        <end position="1089"/>
    </location>
</feature>
<dbReference type="SMART" id="SM01300">
    <property type="entry name" value="PEHE"/>
    <property type="match status" value="1"/>
</dbReference>
<dbReference type="InterPro" id="IPR029332">
    <property type="entry name" value="PEHE_dom"/>
</dbReference>
<feature type="region of interest" description="Disordered" evidence="2">
    <location>
        <begin position="610"/>
        <end position="640"/>
    </location>
</feature>
<feature type="compositionally biased region" description="Basic and acidic residues" evidence="2">
    <location>
        <begin position="980"/>
        <end position="994"/>
    </location>
</feature>
<feature type="compositionally biased region" description="Basic residues" evidence="2">
    <location>
        <begin position="573"/>
        <end position="583"/>
    </location>
</feature>
<feature type="region of interest" description="Disordered" evidence="2">
    <location>
        <begin position="191"/>
        <end position="216"/>
    </location>
</feature>
<feature type="compositionally biased region" description="Pro residues" evidence="2">
    <location>
        <begin position="622"/>
        <end position="631"/>
    </location>
</feature>
<keyword evidence="5" id="KW-1185">Reference proteome</keyword>
<feature type="region of interest" description="Disordered" evidence="2">
    <location>
        <begin position="517"/>
        <end position="593"/>
    </location>
</feature>
<feature type="region of interest" description="Disordered" evidence="2">
    <location>
        <begin position="797"/>
        <end position="835"/>
    </location>
</feature>
<keyword evidence="1" id="KW-0175">Coiled coil</keyword>
<feature type="domain" description="PEHE" evidence="3">
    <location>
        <begin position="645"/>
        <end position="780"/>
    </location>
</feature>
<feature type="compositionally biased region" description="Polar residues" evidence="2">
    <location>
        <begin position="256"/>
        <end position="265"/>
    </location>
</feature>
<feature type="region of interest" description="Disordered" evidence="2">
    <location>
        <begin position="360"/>
        <end position="381"/>
    </location>
</feature>
<accession>A0A1D2MSC3</accession>
<reference evidence="4 5" key="1">
    <citation type="journal article" date="2016" name="Genome Biol. Evol.">
        <title>Gene Family Evolution Reflects Adaptation to Soil Environmental Stressors in the Genome of the Collembolan Orchesella cincta.</title>
        <authorList>
            <person name="Faddeeva-Vakhrusheva A."/>
            <person name="Derks M.F."/>
            <person name="Anvar S.Y."/>
            <person name="Agamennone V."/>
            <person name="Suring W."/>
            <person name="Smit S."/>
            <person name="van Straalen N.M."/>
            <person name="Roelofs D."/>
        </authorList>
    </citation>
    <scope>NUCLEOTIDE SEQUENCE [LARGE SCALE GENOMIC DNA]</scope>
    <source>
        <tissue evidence="4">Mixed pool</tissue>
    </source>
</reference>
<dbReference type="OrthoDB" id="6022555at2759"/>
<evidence type="ECO:0000256" key="1">
    <source>
        <dbReference type="SAM" id="Coils"/>
    </source>
</evidence>
<feature type="region of interest" description="Disordered" evidence="2">
    <location>
        <begin position="251"/>
        <end position="282"/>
    </location>
</feature>
<name>A0A1D2MSC3_ORCCI</name>
<protein>
    <submittedName>
        <fullName evidence="4">Male-specific lethal 1</fullName>
    </submittedName>
</protein>
<feature type="region of interest" description="Disordered" evidence="2">
    <location>
        <begin position="312"/>
        <end position="342"/>
    </location>
</feature>
<dbReference type="PROSITE" id="PS52052">
    <property type="entry name" value="PEHE"/>
    <property type="match status" value="1"/>
</dbReference>
<dbReference type="STRING" id="48709.A0A1D2MSC3"/>
<feature type="compositionally biased region" description="Low complexity" evidence="2">
    <location>
        <begin position="945"/>
        <end position="963"/>
    </location>
</feature>
<evidence type="ECO:0000313" key="4">
    <source>
        <dbReference type="EMBL" id="ODM95798.1"/>
    </source>
</evidence>
<dbReference type="PANTHER" id="PTHR21656">
    <property type="entry name" value="MALE-SPECIFIC LETHAL-1 PROTEIN"/>
    <property type="match status" value="1"/>
</dbReference>
<comment type="caution">
    <text evidence="4">The sequence shown here is derived from an EMBL/GenBank/DDBJ whole genome shotgun (WGS) entry which is preliminary data.</text>
</comment>
<feature type="compositionally biased region" description="Low complexity" evidence="2">
    <location>
        <begin position="553"/>
        <end position="566"/>
    </location>
</feature>
<dbReference type="EMBL" id="LJIJ01000619">
    <property type="protein sequence ID" value="ODM95798.1"/>
    <property type="molecule type" value="Genomic_DNA"/>
</dbReference>
<evidence type="ECO:0000313" key="5">
    <source>
        <dbReference type="Proteomes" id="UP000094527"/>
    </source>
</evidence>
<feature type="compositionally biased region" description="Polar residues" evidence="2">
    <location>
        <begin position="1066"/>
        <end position="1077"/>
    </location>
</feature>
<proteinExistence type="predicted"/>
<dbReference type="AlphaFoldDB" id="A0A1D2MSC3"/>
<feature type="compositionally biased region" description="Polar residues" evidence="2">
    <location>
        <begin position="360"/>
        <end position="370"/>
    </location>
</feature>
<dbReference type="Gene3D" id="6.10.250.3170">
    <property type="match status" value="1"/>
</dbReference>
<dbReference type="GO" id="GO:0072487">
    <property type="term" value="C:MSL complex"/>
    <property type="evidence" value="ECO:0007669"/>
    <property type="project" value="InterPro"/>
</dbReference>
<dbReference type="PANTHER" id="PTHR21656:SF2">
    <property type="entry name" value="MALE-SPECIFIC LETHAL 1 HOMOLOG"/>
    <property type="match status" value="1"/>
</dbReference>
<feature type="compositionally biased region" description="Low complexity" evidence="2">
    <location>
        <begin position="474"/>
        <end position="495"/>
    </location>
</feature>
<feature type="region of interest" description="Disordered" evidence="2">
    <location>
        <begin position="474"/>
        <end position="505"/>
    </location>
</feature>
<organism evidence="4 5">
    <name type="scientific">Orchesella cincta</name>
    <name type="common">Springtail</name>
    <name type="synonym">Podura cincta</name>
    <dbReference type="NCBI Taxonomy" id="48709"/>
    <lineage>
        <taxon>Eukaryota</taxon>
        <taxon>Metazoa</taxon>
        <taxon>Ecdysozoa</taxon>
        <taxon>Arthropoda</taxon>
        <taxon>Hexapoda</taxon>
        <taxon>Collembola</taxon>
        <taxon>Entomobryomorpha</taxon>
        <taxon>Entomobryoidea</taxon>
        <taxon>Orchesellidae</taxon>
        <taxon>Orchesellinae</taxon>
        <taxon>Orchesella</taxon>
    </lineage>
</organism>
<sequence length="1089" mass="119927">MGASKEGMMRVREKINLVLSDPDPEDGCSGSTAVANCDASFISKAGGERVEDRGVGGSGNFRSFERNHLDQQQAGKFTGQTQGPSSSAVSDVCSKNGVERLLCRRHVEILQILGKQKREAETTYMSVSSERDQLAISLQSEREERARLQQVNASLLEQKNRAEDTVKQKEEMIIELQRQLLIANSKKLVEEKSTCTSPRPLSPPSSSPSEQPPLKRARLDNNENSFALPPPPEATGTIQMRFENIKSSSSSSSVSFNIHRSNSPPQLSPAVTPRSLSQKSYSGSRNSVKALFGFDDDEESDDFEDELQCLTTTPLQEADKPSSSTSYFAPQDSPVPTSQHSAFACSSSDRADDYFNSTFFPGESSPNSHSSHLDKHSNSPDILKFKPIQRPRPNNFFRHHHGRTLQPEVRRRFNTSSLIRSRLPDASKQLNSFFAPKNFSNDNANNFQSTSISTPSQSQQAISVRNNNFLNVSRSVPSSKDLSSSSSLIPTDDISGGQENHSQSFRSLSDFDRINEEGMPETVTSPSKKRAVGRPPGSIKKRVPGPSTPAVFSSPSPGPSSSNSNGVVEQKFSKRGRLLKPNRARYSPDPDISVNSREKCITTRKSYFMPESAAQEEEESPEAPPTTPAPPVVEEEPISSAPCDVVEVPKWRINVVEGYEYELDRPIPDDDMSDEAFLKRHQKLEAKEKQRKRWDSQRLREETYREKLRMRQEERERQKELRRLQRKRKGRAGCTSDEEQESLLPTIDDVKAIFISPELPVGAFGFTLPLVEKVDFQLLWRPEVRKYINISTEMPTTTTTTDKVLNPSPSSLIPSSLQSLPPVSSQKPELSASSSCSISSNSIPLIDLDTNSARRNNSNFVSDSIGTDNCSAGSFTDSRVCSGVGKGIVVEFDNKSNTETNRKLLSNPSSFDVTTTITITEELGECSSPTPIFTIDLVDFRNENNTDSNGSSSGSSSSRTNVSDDNDVLPSITIPSSSRYHCESSRNSSKKETCDSMASKVVDIGLLKVSCPPLSYSVSNNTNVVSSTSFKFVIPTNPLAPRQSSPGSLTRPPPVSSPPKPGPRSQNNVVSTLSQVSEADEICRDNIRS</sequence>